<keyword evidence="2" id="KW-1185">Reference proteome</keyword>
<evidence type="ECO:0000313" key="2">
    <source>
        <dbReference type="Proteomes" id="UP000502596"/>
    </source>
</evidence>
<dbReference type="Proteomes" id="UP000502596">
    <property type="component" value="Segment"/>
</dbReference>
<name>A0A6M3T8X5_9CAUD</name>
<organism evidence="1 2">
    <name type="scientific">Pseudomonas phage MR2</name>
    <dbReference type="NCBI Taxonomy" id="2711170"/>
    <lineage>
        <taxon>Viruses</taxon>
        <taxon>Duplodnaviria</taxon>
        <taxon>Heunggongvirae</taxon>
        <taxon>Uroviricota</taxon>
        <taxon>Caudoviricetes</taxon>
        <taxon>Autographivirales</taxon>
        <taxon>Autotranscriptaviridae</taxon>
        <taxon>Studiervirinae</taxon>
        <taxon>Hennigervirus</taxon>
        <taxon>Hennigervirus MR2</taxon>
    </lineage>
</organism>
<dbReference type="EMBL" id="MT104466">
    <property type="protein sequence ID" value="QJD54660.1"/>
    <property type="molecule type" value="Genomic_DNA"/>
</dbReference>
<proteinExistence type="predicted"/>
<protein>
    <submittedName>
        <fullName evidence="1">Uncharacterized protein</fullName>
    </submittedName>
</protein>
<sequence length="57" mass="6715">MKDRSFIHRTAQSRAAKADNLRRFGPVPVRDPYPAPKMTLWASLVAFVKRFIKWWKA</sequence>
<reference evidence="1 2" key="1">
    <citation type="journal article" date="2020" name="Microb. Biotechnol.">
        <title>Phage biocontrol to combat Pseudomonas syringae pathogens causing disease in cherry.</title>
        <authorList>
            <person name="Rabiey M."/>
            <person name="Roy S.R."/>
            <person name="Holtappels D."/>
            <person name="Franceschetti L."/>
            <person name="Quilty B.J."/>
            <person name="Creeth R."/>
            <person name="Sundin G.W."/>
            <person name="Wagemans J."/>
            <person name="Lavigne R."/>
            <person name="Jackson R.W."/>
        </authorList>
    </citation>
    <scope>NUCLEOTIDE SEQUENCE [LARGE SCALE GENOMIC DNA]</scope>
</reference>
<gene>
    <name evidence="1" type="ORF">PssvBMR2_gp17</name>
</gene>
<accession>A0A6M3T8X5</accession>
<evidence type="ECO:0000313" key="1">
    <source>
        <dbReference type="EMBL" id="QJD54660.1"/>
    </source>
</evidence>